<organism evidence="2 3">
    <name type="scientific">Nocardia thailandica</name>
    <dbReference type="NCBI Taxonomy" id="257275"/>
    <lineage>
        <taxon>Bacteria</taxon>
        <taxon>Bacillati</taxon>
        <taxon>Actinomycetota</taxon>
        <taxon>Actinomycetes</taxon>
        <taxon>Mycobacteriales</taxon>
        <taxon>Nocardiaceae</taxon>
        <taxon>Nocardia</taxon>
    </lineage>
</organism>
<feature type="chain" id="PRO_5046323494" evidence="1">
    <location>
        <begin position="31"/>
        <end position="315"/>
    </location>
</feature>
<sequence length="315" mass="34104">MSGPRRLALAALTVLTALAASFTTPVTAHAAAGTVRWETRVSDRILDIGISSPNLEGPDWSVKVVRLLLPPGWSKNAARTWPTVWVLHGGFDDHKSWTDKGDLAALTEGTDAIYVLPETSWCSAYSDWYNNGAYGAPAWEKYLLDDVRTLLESGYRASTTRAVAGNSMGGLGAMKFAANHPGWFRSAAAFSGNVDPLHDSGAPGDPDKPGQGCAADWKRVWGDYTTTAGRAIWAANNPYTQAAKLTGIPLFVSYGKGDLVEQPVYEQNYRFVDRLQSLGAQVDERYVPSQGHNWDAWKIQMGNALPMLLSSVGAQ</sequence>
<evidence type="ECO:0000313" key="2">
    <source>
        <dbReference type="EMBL" id="MFF0546282.1"/>
    </source>
</evidence>
<dbReference type="Pfam" id="PF00756">
    <property type="entry name" value="Esterase"/>
    <property type="match status" value="1"/>
</dbReference>
<dbReference type="Proteomes" id="UP001601444">
    <property type="component" value="Unassembled WGS sequence"/>
</dbReference>
<dbReference type="EMBL" id="JBIAMX010000020">
    <property type="protein sequence ID" value="MFF0546282.1"/>
    <property type="molecule type" value="Genomic_DNA"/>
</dbReference>
<dbReference type="Gene3D" id="3.40.50.1820">
    <property type="entry name" value="alpha/beta hydrolase"/>
    <property type="match status" value="1"/>
</dbReference>
<feature type="signal peptide" evidence="1">
    <location>
        <begin position="1"/>
        <end position="30"/>
    </location>
</feature>
<dbReference type="SUPFAM" id="SSF53474">
    <property type="entry name" value="alpha/beta-Hydrolases"/>
    <property type="match status" value="1"/>
</dbReference>
<comment type="caution">
    <text evidence="2">The sequence shown here is derived from an EMBL/GenBank/DDBJ whole genome shotgun (WGS) entry which is preliminary data.</text>
</comment>
<keyword evidence="2" id="KW-0378">Hydrolase</keyword>
<keyword evidence="1" id="KW-0732">Signal</keyword>
<name>A0ABW6PV53_9NOCA</name>
<dbReference type="InterPro" id="IPR000801">
    <property type="entry name" value="Esterase-like"/>
</dbReference>
<gene>
    <name evidence="2" type="ORF">ACFYTF_25950</name>
</gene>
<dbReference type="InterPro" id="IPR029058">
    <property type="entry name" value="AB_hydrolase_fold"/>
</dbReference>
<dbReference type="GO" id="GO:0016787">
    <property type="term" value="F:hydrolase activity"/>
    <property type="evidence" value="ECO:0007669"/>
    <property type="project" value="UniProtKB-KW"/>
</dbReference>
<dbReference type="RefSeq" id="WP_387702673.1">
    <property type="nucleotide sequence ID" value="NZ_JBIAMX010000020.1"/>
</dbReference>
<evidence type="ECO:0000256" key="1">
    <source>
        <dbReference type="SAM" id="SignalP"/>
    </source>
</evidence>
<protein>
    <submittedName>
        <fullName evidence="2">Alpha/beta hydrolase</fullName>
    </submittedName>
</protein>
<keyword evidence="3" id="KW-1185">Reference proteome</keyword>
<dbReference type="PANTHER" id="PTHR48098:SF1">
    <property type="entry name" value="DIACYLGLYCEROL ACYLTRANSFERASE_MYCOLYLTRANSFERASE AG85A"/>
    <property type="match status" value="1"/>
</dbReference>
<dbReference type="PANTHER" id="PTHR48098">
    <property type="entry name" value="ENTEROCHELIN ESTERASE-RELATED"/>
    <property type="match status" value="1"/>
</dbReference>
<reference evidence="2 3" key="1">
    <citation type="submission" date="2024-10" db="EMBL/GenBank/DDBJ databases">
        <title>The Natural Products Discovery Center: Release of the First 8490 Sequenced Strains for Exploring Actinobacteria Biosynthetic Diversity.</title>
        <authorList>
            <person name="Kalkreuter E."/>
            <person name="Kautsar S.A."/>
            <person name="Yang D."/>
            <person name="Bader C.D."/>
            <person name="Teijaro C.N."/>
            <person name="Fluegel L."/>
            <person name="Davis C.M."/>
            <person name="Simpson J.R."/>
            <person name="Lauterbach L."/>
            <person name="Steele A.D."/>
            <person name="Gui C."/>
            <person name="Meng S."/>
            <person name="Li G."/>
            <person name="Viehrig K."/>
            <person name="Ye F."/>
            <person name="Su P."/>
            <person name="Kiefer A.F."/>
            <person name="Nichols A."/>
            <person name="Cepeda A.J."/>
            <person name="Yan W."/>
            <person name="Fan B."/>
            <person name="Jiang Y."/>
            <person name="Adhikari A."/>
            <person name="Zheng C.-J."/>
            <person name="Schuster L."/>
            <person name="Cowan T.M."/>
            <person name="Smanski M.J."/>
            <person name="Chevrette M.G."/>
            <person name="De Carvalho L.P.S."/>
            <person name="Shen B."/>
        </authorList>
    </citation>
    <scope>NUCLEOTIDE SEQUENCE [LARGE SCALE GENOMIC DNA]</scope>
    <source>
        <strain evidence="2 3">NPDC004045</strain>
    </source>
</reference>
<accession>A0ABW6PV53</accession>
<dbReference type="InterPro" id="IPR050583">
    <property type="entry name" value="Mycobacterial_A85_antigen"/>
</dbReference>
<evidence type="ECO:0000313" key="3">
    <source>
        <dbReference type="Proteomes" id="UP001601444"/>
    </source>
</evidence>
<proteinExistence type="predicted"/>